<dbReference type="PANTHER" id="PTHR12202">
    <property type="entry name" value="ESF1 HOMOLOG"/>
    <property type="match status" value="1"/>
</dbReference>
<evidence type="ECO:0000259" key="2">
    <source>
        <dbReference type="Pfam" id="PF25121"/>
    </source>
</evidence>
<dbReference type="InterPro" id="IPR056750">
    <property type="entry name" value="RRM_ESF1"/>
</dbReference>
<feature type="domain" description="ESF1 RRM" evidence="2">
    <location>
        <begin position="81"/>
        <end position="129"/>
    </location>
</feature>
<dbReference type="Pfam" id="PF25121">
    <property type="entry name" value="RRM_ESF1"/>
    <property type="match status" value="2"/>
</dbReference>
<feature type="domain" description="ESF1 RRM" evidence="2">
    <location>
        <begin position="136"/>
        <end position="201"/>
    </location>
</feature>
<dbReference type="EMBL" id="LWCA01000214">
    <property type="protein sequence ID" value="OAF69893.1"/>
    <property type="molecule type" value="Genomic_DNA"/>
</dbReference>
<proteinExistence type="predicted"/>
<dbReference type="SUPFAM" id="SSF54928">
    <property type="entry name" value="RNA-binding domain, RBD"/>
    <property type="match status" value="1"/>
</dbReference>
<reference evidence="3 4" key="1">
    <citation type="submission" date="2016-04" db="EMBL/GenBank/DDBJ databases">
        <title>The genome of Intoshia linei affirms orthonectids as highly simplified spiralians.</title>
        <authorList>
            <person name="Mikhailov K.V."/>
            <person name="Slusarev G.S."/>
            <person name="Nikitin M.A."/>
            <person name="Logacheva M.D."/>
            <person name="Penin A."/>
            <person name="Aleoshin V."/>
            <person name="Panchin Y.V."/>
        </authorList>
    </citation>
    <scope>NUCLEOTIDE SEQUENCE [LARGE SCALE GENOMIC DNA]</scope>
    <source>
        <strain evidence="3">Intl2013</strain>
        <tissue evidence="3">Whole animal</tissue>
    </source>
</reference>
<feature type="region of interest" description="Disordered" evidence="1">
    <location>
        <begin position="21"/>
        <end position="58"/>
    </location>
</feature>
<feature type="region of interest" description="Disordered" evidence="1">
    <location>
        <begin position="323"/>
        <end position="349"/>
    </location>
</feature>
<accession>A0A177B8D7</accession>
<evidence type="ECO:0000313" key="4">
    <source>
        <dbReference type="Proteomes" id="UP000078046"/>
    </source>
</evidence>
<protein>
    <recommendedName>
        <fullName evidence="2">ESF1 RRM domain-containing protein</fullName>
    </recommendedName>
</protein>
<dbReference type="InterPro" id="IPR035979">
    <property type="entry name" value="RBD_domain_sf"/>
</dbReference>
<gene>
    <name evidence="3" type="ORF">A3Q56_02362</name>
</gene>
<organism evidence="3 4">
    <name type="scientific">Intoshia linei</name>
    <dbReference type="NCBI Taxonomy" id="1819745"/>
    <lineage>
        <taxon>Eukaryota</taxon>
        <taxon>Metazoa</taxon>
        <taxon>Spiralia</taxon>
        <taxon>Lophotrochozoa</taxon>
        <taxon>Mesozoa</taxon>
        <taxon>Orthonectida</taxon>
        <taxon>Rhopaluridae</taxon>
        <taxon>Intoshia</taxon>
    </lineage>
</organism>
<dbReference type="Proteomes" id="UP000078046">
    <property type="component" value="Unassembled WGS sequence"/>
</dbReference>
<evidence type="ECO:0000313" key="3">
    <source>
        <dbReference type="EMBL" id="OAF69893.1"/>
    </source>
</evidence>
<dbReference type="OrthoDB" id="431825at2759"/>
<name>A0A177B8D7_9BILA</name>
<evidence type="ECO:0000256" key="1">
    <source>
        <dbReference type="SAM" id="MobiDB-lite"/>
    </source>
</evidence>
<dbReference type="PANTHER" id="PTHR12202:SF0">
    <property type="entry name" value="ESF1 HOMOLOG"/>
    <property type="match status" value="1"/>
</dbReference>
<dbReference type="InterPro" id="IPR012677">
    <property type="entry name" value="Nucleotide-bd_a/b_plait_sf"/>
</dbReference>
<keyword evidence="4" id="KW-1185">Reference proteome</keyword>
<dbReference type="InterPro" id="IPR039754">
    <property type="entry name" value="Esf1"/>
</dbReference>
<sequence>MSDDRFHFIKHDTLFCVPSEDKKEKDNRFKNLPNLKRKINHEEPPQSSNSEESEPEKDLNTKYLAEYSGLECTSETNLTSNRLCLCNMEWTSVTTETIYVLVNSFLSSKGKILSVKIYISNYGKENMNKLTPHDNNYTASDQVRIAEFNKLKYYFCIIEFDSTETANKIYNDCDGFEFENSSVSLDFRYVPNDMKFDKPISTATCNDACEITTDSSHVASFNMTNPQSTWDVTRRDKSSVFNNLANFEDFDNLDIDDSLLGNDSSDDDESNVKRKKLFDDIKDDNFKSYRTKPSSHENIEIDWSNEFSSLDNDNEFLKTKKMQMKSQLNDSSKPKPKRKNKIESPSKTECDDTRFKKIYNDPNYFIDRTKIKHKGGRVHKKKLI</sequence>
<dbReference type="Gene3D" id="3.30.70.330">
    <property type="match status" value="1"/>
</dbReference>
<comment type="caution">
    <text evidence="3">The sequence shown here is derived from an EMBL/GenBank/DDBJ whole genome shotgun (WGS) entry which is preliminary data.</text>
</comment>
<dbReference type="AlphaFoldDB" id="A0A177B8D7"/>
<dbReference type="GO" id="GO:0003723">
    <property type="term" value="F:RNA binding"/>
    <property type="evidence" value="ECO:0007669"/>
    <property type="project" value="TreeGrafter"/>
</dbReference>
<dbReference type="GO" id="GO:0006364">
    <property type="term" value="P:rRNA processing"/>
    <property type="evidence" value="ECO:0007669"/>
    <property type="project" value="InterPro"/>
</dbReference>